<dbReference type="Proteomes" id="UP000008084">
    <property type="component" value="Chromosome"/>
</dbReference>
<organism evidence="1 2">
    <name type="scientific">Yersinia enterocolitica subsp. palearctica serotype O:3 (strain DSM 13030 / CIP 106945 / Y11)</name>
    <dbReference type="NCBI Taxonomy" id="930944"/>
    <lineage>
        <taxon>Bacteria</taxon>
        <taxon>Pseudomonadati</taxon>
        <taxon>Pseudomonadota</taxon>
        <taxon>Gammaproteobacteria</taxon>
        <taxon>Enterobacterales</taxon>
        <taxon>Yersiniaceae</taxon>
        <taxon>Yersinia</taxon>
    </lineage>
</organism>
<protein>
    <submittedName>
        <fullName evidence="1">Uncharacterized protein</fullName>
    </submittedName>
</protein>
<evidence type="ECO:0000313" key="1">
    <source>
        <dbReference type="EMBL" id="CBY25231.1"/>
    </source>
</evidence>
<accession>A0A0H3NQ97</accession>
<evidence type="ECO:0000313" key="2">
    <source>
        <dbReference type="Proteomes" id="UP000008084"/>
    </source>
</evidence>
<dbReference type="AlphaFoldDB" id="A0A0H3NQ97"/>
<dbReference type="EMBL" id="FR729477">
    <property type="protein sequence ID" value="CBY25231.1"/>
    <property type="molecule type" value="Genomic_DNA"/>
</dbReference>
<name>A0A0H3NQ97_YERE1</name>
<dbReference type="PATRIC" id="fig|930944.6.peg.2935"/>
<sequence length="37" mass="4078">MVASKACIKKAMAAIQGRPAMLRADFIIIRPDYIGWA</sequence>
<dbReference type="HOGENOM" id="CLU_3350587_0_0_6"/>
<dbReference type="KEGG" id="yey:Y11_29501"/>
<gene>
    <name evidence="1" type="ordered locus">Y11_29501</name>
</gene>
<proteinExistence type="predicted"/>
<reference evidence="1 2" key="1">
    <citation type="journal article" date="2011" name="J. Bacteriol.">
        <title>Complete genome sequence of Yersinia enterocolitica subsp. palearctica serogroup O:3.</title>
        <authorList>
            <person name="Batzilla J."/>
            <person name="Hoper D."/>
            <person name="Antonenka U."/>
            <person name="Heesemann J."/>
            <person name="Rakin A."/>
        </authorList>
    </citation>
    <scope>NUCLEOTIDE SEQUENCE [LARGE SCALE GENOMIC DNA]</scope>
    <source>
        <strain evidence="2">DSM 13030 / CIP 106945 / Y11</strain>
    </source>
</reference>